<comment type="caution">
    <text evidence="2">The sequence shown here is derived from an EMBL/GenBank/DDBJ whole genome shotgun (WGS) entry which is preliminary data.</text>
</comment>
<accession>A0AAD9H711</accession>
<protein>
    <submittedName>
        <fullName evidence="2">Uncharacterized protein</fullName>
    </submittedName>
</protein>
<evidence type="ECO:0000313" key="3">
    <source>
        <dbReference type="Proteomes" id="UP001232148"/>
    </source>
</evidence>
<gene>
    <name evidence="2" type="ORF">LX32DRAFT_698587</name>
</gene>
<feature type="compositionally biased region" description="Low complexity" evidence="1">
    <location>
        <begin position="20"/>
        <end position="32"/>
    </location>
</feature>
<dbReference type="Proteomes" id="UP001232148">
    <property type="component" value="Unassembled WGS sequence"/>
</dbReference>
<sequence>MSAPRNSSINPAQNASAARPSTTSTPSTSLTSDRAGLPCQTPSAPDQSAGATATSPPPAPNPSRFRNADSLPIPSPWPLGPIRADVGVQDDDDGRRCLHQDVYPCFCRGDTEPQGHLCRRCRSERCPVDAMLRRGTAEVLRRALEAEVARGRGCWLFEEELRSALETARRRERGPPR</sequence>
<organism evidence="2 3">
    <name type="scientific">Colletotrichum zoysiae</name>
    <dbReference type="NCBI Taxonomy" id="1216348"/>
    <lineage>
        <taxon>Eukaryota</taxon>
        <taxon>Fungi</taxon>
        <taxon>Dikarya</taxon>
        <taxon>Ascomycota</taxon>
        <taxon>Pezizomycotina</taxon>
        <taxon>Sordariomycetes</taxon>
        <taxon>Hypocreomycetidae</taxon>
        <taxon>Glomerellales</taxon>
        <taxon>Glomerellaceae</taxon>
        <taxon>Colletotrichum</taxon>
        <taxon>Colletotrichum graminicola species complex</taxon>
    </lineage>
</organism>
<feature type="region of interest" description="Disordered" evidence="1">
    <location>
        <begin position="1"/>
        <end position="85"/>
    </location>
</feature>
<dbReference type="EMBL" id="MU843038">
    <property type="protein sequence ID" value="KAK2022537.1"/>
    <property type="molecule type" value="Genomic_DNA"/>
</dbReference>
<feature type="compositionally biased region" description="Polar residues" evidence="1">
    <location>
        <begin position="1"/>
        <end position="16"/>
    </location>
</feature>
<evidence type="ECO:0000256" key="1">
    <source>
        <dbReference type="SAM" id="MobiDB-lite"/>
    </source>
</evidence>
<proteinExistence type="predicted"/>
<dbReference type="AlphaFoldDB" id="A0AAD9H711"/>
<reference evidence="2" key="1">
    <citation type="submission" date="2021-06" db="EMBL/GenBank/DDBJ databases">
        <title>Comparative genomics, transcriptomics and evolutionary studies reveal genomic signatures of adaptation to plant cell wall in hemibiotrophic fungi.</title>
        <authorList>
            <consortium name="DOE Joint Genome Institute"/>
            <person name="Baroncelli R."/>
            <person name="Diaz J.F."/>
            <person name="Benocci T."/>
            <person name="Peng M."/>
            <person name="Battaglia E."/>
            <person name="Haridas S."/>
            <person name="Andreopoulos W."/>
            <person name="Labutti K."/>
            <person name="Pangilinan J."/>
            <person name="Floch G.L."/>
            <person name="Makela M.R."/>
            <person name="Henrissat B."/>
            <person name="Grigoriev I.V."/>
            <person name="Crouch J.A."/>
            <person name="De Vries R.P."/>
            <person name="Sukno S.A."/>
            <person name="Thon M.R."/>
        </authorList>
    </citation>
    <scope>NUCLEOTIDE SEQUENCE</scope>
    <source>
        <strain evidence="2">MAFF235873</strain>
    </source>
</reference>
<keyword evidence="3" id="KW-1185">Reference proteome</keyword>
<name>A0AAD9H711_9PEZI</name>
<evidence type="ECO:0000313" key="2">
    <source>
        <dbReference type="EMBL" id="KAK2022537.1"/>
    </source>
</evidence>